<gene>
    <name evidence="7" type="ORF">SAMN05216247_113189</name>
</gene>
<evidence type="ECO:0000313" key="8">
    <source>
        <dbReference type="Proteomes" id="UP000182902"/>
    </source>
</evidence>
<dbReference type="SUPFAM" id="SSF53850">
    <property type="entry name" value="Periplasmic binding protein-like II"/>
    <property type="match status" value="1"/>
</dbReference>
<evidence type="ECO:0000256" key="3">
    <source>
        <dbReference type="ARBA" id="ARBA00022729"/>
    </source>
</evidence>
<comment type="similarity">
    <text evidence="2 4">Belongs to the bacterial solute-binding protein 3 family.</text>
</comment>
<organism evidence="7 8">
    <name type="scientific">Pseudomonas salomonii</name>
    <dbReference type="NCBI Taxonomy" id="191391"/>
    <lineage>
        <taxon>Bacteria</taxon>
        <taxon>Pseudomonadati</taxon>
        <taxon>Pseudomonadota</taxon>
        <taxon>Gammaproteobacteria</taxon>
        <taxon>Pseudomonadales</taxon>
        <taxon>Pseudomonadaceae</taxon>
        <taxon>Pseudomonas</taxon>
    </lineage>
</organism>
<evidence type="ECO:0000256" key="2">
    <source>
        <dbReference type="ARBA" id="ARBA00010333"/>
    </source>
</evidence>
<feature type="signal peptide" evidence="5">
    <location>
        <begin position="1"/>
        <end position="22"/>
    </location>
</feature>
<dbReference type="AlphaFoldDB" id="A0A1H3UC75"/>
<dbReference type="EMBL" id="FNOX01000013">
    <property type="protein sequence ID" value="SDZ59641.1"/>
    <property type="molecule type" value="Genomic_DNA"/>
</dbReference>
<dbReference type="RefSeq" id="WP_069786450.1">
    <property type="nucleotide sequence ID" value="NZ_FNOX01000013.1"/>
</dbReference>
<dbReference type="PROSITE" id="PS01039">
    <property type="entry name" value="SBP_BACTERIAL_3"/>
    <property type="match status" value="1"/>
</dbReference>
<dbReference type="SMART" id="SM00062">
    <property type="entry name" value="PBPb"/>
    <property type="match status" value="1"/>
</dbReference>
<dbReference type="PANTHER" id="PTHR35936">
    <property type="entry name" value="MEMBRANE-BOUND LYTIC MUREIN TRANSGLYCOSYLASE F"/>
    <property type="match status" value="1"/>
</dbReference>
<evidence type="ECO:0000256" key="1">
    <source>
        <dbReference type="ARBA" id="ARBA00004196"/>
    </source>
</evidence>
<dbReference type="Pfam" id="PF00497">
    <property type="entry name" value="SBP_bac_3"/>
    <property type="match status" value="1"/>
</dbReference>
<sequence length="256" mass="27517">MKKLVLMLSVLAFLVVSNWVSANNYEVIRFGADPNYAPFAYKDNTGTLVGFEIDIGNAICAHLKVRCQWVESDFDGLVPSLRAGKIDAILASVTVTEARRKIIDFSSQVFSSPSAMVFKAGTDLGDAKGKSVGYLQGSTQETYAKRVLAPKGMKVVAYADQEQVYADLVAGRLNASLQDAQQAQSGFLRSPQGAGFELGKVIESELMPSMSAIGIAKGNQALKTLLDQGLAALHADGTYARLQEQYFPGVDMFSGN</sequence>
<comment type="subcellular location">
    <subcellularLocation>
        <location evidence="1">Cell envelope</location>
    </subcellularLocation>
</comment>
<dbReference type="Gene3D" id="3.40.190.10">
    <property type="entry name" value="Periplasmic binding protein-like II"/>
    <property type="match status" value="2"/>
</dbReference>
<evidence type="ECO:0000256" key="4">
    <source>
        <dbReference type="RuleBase" id="RU003744"/>
    </source>
</evidence>
<dbReference type="PANTHER" id="PTHR35936:SF13">
    <property type="entry name" value="HISTIDINE-BINDING PERIPLASMIC PROTEIN"/>
    <property type="match status" value="1"/>
</dbReference>
<feature type="domain" description="Solute-binding protein family 3/N-terminal" evidence="6">
    <location>
        <begin position="27"/>
        <end position="250"/>
    </location>
</feature>
<name>A0A1H3UC75_9PSED</name>
<accession>A0A1H3UC75</accession>
<feature type="chain" id="PRO_5010292671" evidence="5">
    <location>
        <begin position="23"/>
        <end position="256"/>
    </location>
</feature>
<dbReference type="InterPro" id="IPR001638">
    <property type="entry name" value="Solute-binding_3/MltF_N"/>
</dbReference>
<proteinExistence type="inferred from homology"/>
<dbReference type="InterPro" id="IPR018313">
    <property type="entry name" value="SBP_3_CS"/>
</dbReference>
<evidence type="ECO:0000256" key="5">
    <source>
        <dbReference type="SAM" id="SignalP"/>
    </source>
</evidence>
<protein>
    <submittedName>
        <fullName evidence="7">Histidine transport system substrate-binding protein</fullName>
    </submittedName>
</protein>
<evidence type="ECO:0000259" key="6">
    <source>
        <dbReference type="SMART" id="SM00062"/>
    </source>
</evidence>
<keyword evidence="3 5" id="KW-0732">Signal</keyword>
<dbReference type="Proteomes" id="UP000182902">
    <property type="component" value="Unassembled WGS sequence"/>
</dbReference>
<reference evidence="7 8" key="1">
    <citation type="submission" date="2016-10" db="EMBL/GenBank/DDBJ databases">
        <authorList>
            <person name="de Groot N.N."/>
        </authorList>
    </citation>
    <scope>NUCLEOTIDE SEQUENCE [LARGE SCALE GENOMIC DNA]</scope>
    <source>
        <strain evidence="7 8">ICMP 14252</strain>
    </source>
</reference>
<dbReference type="GO" id="GO:0030313">
    <property type="term" value="C:cell envelope"/>
    <property type="evidence" value="ECO:0007669"/>
    <property type="project" value="UniProtKB-SubCell"/>
</dbReference>
<evidence type="ECO:0000313" key="7">
    <source>
        <dbReference type="EMBL" id="SDZ59641.1"/>
    </source>
</evidence>